<dbReference type="PANTHER" id="PTHR11985">
    <property type="entry name" value="GLYCEROL-3-PHOSPHATE DEHYDROGENASE"/>
    <property type="match status" value="1"/>
</dbReference>
<evidence type="ECO:0000259" key="6">
    <source>
        <dbReference type="Pfam" id="PF01266"/>
    </source>
</evidence>
<evidence type="ECO:0000256" key="3">
    <source>
        <dbReference type="ARBA" id="ARBA00022630"/>
    </source>
</evidence>
<dbReference type="RefSeq" id="WP_036189907.1">
    <property type="nucleotide sequence ID" value="NZ_JMQN01000045.1"/>
</dbReference>
<keyword evidence="9" id="KW-1185">Reference proteome</keyword>
<dbReference type="Gene3D" id="3.50.50.60">
    <property type="entry name" value="FAD/NAD(P)-binding domain"/>
    <property type="match status" value="1"/>
</dbReference>
<dbReference type="EC" id="1.1.5.3" evidence="8"/>
<keyword evidence="5 8" id="KW-0560">Oxidoreductase</keyword>
<dbReference type="eggNOG" id="COG0578">
    <property type="taxonomic scope" value="Bacteria"/>
</dbReference>
<feature type="domain" description="Alpha-glycerophosphate oxidase C-terminal" evidence="7">
    <location>
        <begin position="429"/>
        <end position="499"/>
    </location>
</feature>
<evidence type="ECO:0000313" key="8">
    <source>
        <dbReference type="EMBL" id="KEA62865.1"/>
    </source>
</evidence>
<dbReference type="AlphaFoldDB" id="A0A081FWG0"/>
<accession>A0A081FWG0</accession>
<evidence type="ECO:0000259" key="7">
    <source>
        <dbReference type="Pfam" id="PF16901"/>
    </source>
</evidence>
<reference evidence="8 9" key="1">
    <citation type="submission" date="2014-04" db="EMBL/GenBank/DDBJ databases">
        <title>Marinobacterium kochiensis sp. nov., isolated from sediment sample collected from Kochi backwaters in Kerala, India.</title>
        <authorList>
            <person name="Singh A."/>
            <person name="Pinnaka A.K."/>
        </authorList>
    </citation>
    <scope>NUCLEOTIDE SEQUENCE [LARGE SCALE GENOMIC DNA]</scope>
    <source>
        <strain evidence="8 9">AK27</strain>
    </source>
</reference>
<dbReference type="InterPro" id="IPR036188">
    <property type="entry name" value="FAD/NAD-bd_sf"/>
</dbReference>
<evidence type="ECO:0000256" key="1">
    <source>
        <dbReference type="ARBA" id="ARBA00001974"/>
    </source>
</evidence>
<feature type="domain" description="FAD dependent oxidoreductase" evidence="6">
    <location>
        <begin position="17"/>
        <end position="339"/>
    </location>
</feature>
<evidence type="ECO:0000313" key="9">
    <source>
        <dbReference type="Proteomes" id="UP000028252"/>
    </source>
</evidence>
<dbReference type="InterPro" id="IPR038299">
    <property type="entry name" value="DAO_C_sf"/>
</dbReference>
<dbReference type="PATRIC" id="fig|1232683.4.peg.2925"/>
<dbReference type="PRINTS" id="PR01001">
    <property type="entry name" value="FADG3PDH"/>
</dbReference>
<gene>
    <name evidence="8" type="ORF">ADIMK_2974</name>
</gene>
<protein>
    <submittedName>
        <fullName evidence="8">Aerobic glycerol-3-phosphate dehydrogenase</fullName>
        <ecNumber evidence="8">1.1.5.3</ecNumber>
    </submittedName>
</protein>
<proteinExistence type="inferred from homology"/>
<keyword evidence="4" id="KW-0274">FAD</keyword>
<dbReference type="InterPro" id="IPR006076">
    <property type="entry name" value="FAD-dep_OxRdtase"/>
</dbReference>
<dbReference type="Pfam" id="PF01266">
    <property type="entry name" value="DAO"/>
    <property type="match status" value="1"/>
</dbReference>
<comment type="similarity">
    <text evidence="2">Belongs to the FAD-dependent glycerol-3-phosphate dehydrogenase family.</text>
</comment>
<evidence type="ECO:0000256" key="4">
    <source>
        <dbReference type="ARBA" id="ARBA00022827"/>
    </source>
</evidence>
<name>A0A081FWG0_9GAMM</name>
<organism evidence="8 9">
    <name type="scientific">Marinobacterium lacunae</name>
    <dbReference type="NCBI Taxonomy" id="1232683"/>
    <lineage>
        <taxon>Bacteria</taxon>
        <taxon>Pseudomonadati</taxon>
        <taxon>Pseudomonadota</taxon>
        <taxon>Gammaproteobacteria</taxon>
        <taxon>Oceanospirillales</taxon>
        <taxon>Oceanospirillaceae</taxon>
        <taxon>Marinobacterium</taxon>
    </lineage>
</organism>
<comment type="caution">
    <text evidence="8">The sequence shown here is derived from an EMBL/GenBank/DDBJ whole genome shotgun (WGS) entry which is preliminary data.</text>
</comment>
<dbReference type="STRING" id="1232683.ADIMK_2974"/>
<dbReference type="Gene3D" id="3.30.9.10">
    <property type="entry name" value="D-Amino Acid Oxidase, subunit A, domain 2"/>
    <property type="match status" value="1"/>
</dbReference>
<evidence type="ECO:0000256" key="5">
    <source>
        <dbReference type="ARBA" id="ARBA00023002"/>
    </source>
</evidence>
<dbReference type="GO" id="GO:0004368">
    <property type="term" value="F:glycerol-3-phosphate dehydrogenase (quinone) activity"/>
    <property type="evidence" value="ECO:0007669"/>
    <property type="project" value="UniProtKB-EC"/>
</dbReference>
<dbReference type="Proteomes" id="UP000028252">
    <property type="component" value="Unassembled WGS sequence"/>
</dbReference>
<dbReference type="SUPFAM" id="SSF51905">
    <property type="entry name" value="FAD/NAD(P)-binding domain"/>
    <property type="match status" value="1"/>
</dbReference>
<comment type="cofactor">
    <cofactor evidence="1">
        <name>FAD</name>
        <dbReference type="ChEBI" id="CHEBI:57692"/>
    </cofactor>
</comment>
<dbReference type="Gene3D" id="1.10.8.870">
    <property type="entry name" value="Alpha-glycerophosphate oxidase, cap domain"/>
    <property type="match status" value="1"/>
</dbReference>
<dbReference type="InterPro" id="IPR000447">
    <property type="entry name" value="G3P_DH_FAD-dep"/>
</dbReference>
<dbReference type="PANTHER" id="PTHR11985:SF15">
    <property type="entry name" value="GLYCEROL-3-PHOSPHATE DEHYDROGENASE, MITOCHONDRIAL"/>
    <property type="match status" value="1"/>
</dbReference>
<sequence>MSLRTHNLARLEQETFDVLILGGGINGAVSAAALSARGLRVALIDRSDFAAETSSNSSNLAWGGIKYLESGELLLVERLCQSRNRLKRAYPSTVQEIRFLATLQKGFRKPAWMLYAGTLLYWALGRFHTRAPRLLSRRQLRQREAVIDDTRAVGGVEYSDCYLQDNDARFTFNFIRAAMDHDCVAATYVEAQRCDWIEDHWAVEAQDREADARLQIRARVLINACGPWVDSLNRTAGIDTRHHHLFSKGVHLIVDRITDGNRILTFFASDGRLFFVIPMGTKTCIGTTDTQVDHPHARVEDTDRQFILDNANDLLQLEKPLTTAAIIAERCGVRPLAVANDDQQRADWVRLSRKHEIDIDISRRHLSIYGGKLTDCLNVGDEICRAVSDLGIPLPHASRRWYGEPHISVYREYLHQASLMQLDGMTAASSSEKLSSRLWRRYGANALELLDGIRSNPDWGELLIENAEYLRGEIELAARREMITRLDDFLRRRSKIAQVVPRDELLRSPGLYKACVILFGDQAEQKLKAYVDAMEPR</sequence>
<dbReference type="EMBL" id="JMQN01000045">
    <property type="protein sequence ID" value="KEA62865.1"/>
    <property type="molecule type" value="Genomic_DNA"/>
</dbReference>
<dbReference type="OrthoDB" id="9766796at2"/>
<dbReference type="Pfam" id="PF16901">
    <property type="entry name" value="DAO_C"/>
    <property type="match status" value="1"/>
</dbReference>
<dbReference type="InterPro" id="IPR031656">
    <property type="entry name" value="DAO_C"/>
</dbReference>
<evidence type="ECO:0000256" key="2">
    <source>
        <dbReference type="ARBA" id="ARBA00007330"/>
    </source>
</evidence>
<keyword evidence="3" id="KW-0285">Flavoprotein</keyword>
<dbReference type="GO" id="GO:0046168">
    <property type="term" value="P:glycerol-3-phosphate catabolic process"/>
    <property type="evidence" value="ECO:0007669"/>
    <property type="project" value="TreeGrafter"/>
</dbReference>